<dbReference type="OrthoDB" id="371803at2759"/>
<name>W6ZYS4_9APIC</name>
<feature type="compositionally biased region" description="Basic and acidic residues" evidence="2">
    <location>
        <begin position="556"/>
        <end position="577"/>
    </location>
</feature>
<dbReference type="RefSeq" id="XP_008817286.1">
    <property type="nucleotide sequence ID" value="XM_008819064.1"/>
</dbReference>
<dbReference type="GeneID" id="20038746"/>
<evidence type="ECO:0000256" key="3">
    <source>
        <dbReference type="SAM" id="SignalP"/>
    </source>
</evidence>
<feature type="coiled-coil region" evidence="1">
    <location>
        <begin position="107"/>
        <end position="141"/>
    </location>
</feature>
<keyword evidence="1" id="KW-0175">Coiled coil</keyword>
<feature type="non-terminal residue" evidence="4">
    <location>
        <position position="577"/>
    </location>
</feature>
<accession>W6ZYS4</accession>
<dbReference type="EMBL" id="KI965474">
    <property type="protein sequence ID" value="EUD66002.1"/>
    <property type="molecule type" value="Genomic_DNA"/>
</dbReference>
<organism evidence="4 5">
    <name type="scientific">Plasmodium inui San Antonio 1</name>
    <dbReference type="NCBI Taxonomy" id="1237626"/>
    <lineage>
        <taxon>Eukaryota</taxon>
        <taxon>Sar</taxon>
        <taxon>Alveolata</taxon>
        <taxon>Apicomplexa</taxon>
        <taxon>Aconoidasida</taxon>
        <taxon>Haemosporida</taxon>
        <taxon>Plasmodiidae</taxon>
        <taxon>Plasmodium</taxon>
        <taxon>Plasmodium (Plasmodium)</taxon>
    </lineage>
</organism>
<feature type="region of interest" description="Disordered" evidence="2">
    <location>
        <begin position="554"/>
        <end position="577"/>
    </location>
</feature>
<gene>
    <name evidence="4" type="ORF">C922_03472</name>
</gene>
<feature type="signal peptide" evidence="3">
    <location>
        <begin position="1"/>
        <end position="20"/>
    </location>
</feature>
<keyword evidence="5" id="KW-1185">Reference proteome</keyword>
<protein>
    <recommendedName>
        <fullName evidence="6">Merozoite surface protein 9</fullName>
    </recommendedName>
</protein>
<dbReference type="AlphaFoldDB" id="W6ZYS4"/>
<feature type="chain" id="PRO_5004887361" description="Merozoite surface protein 9" evidence="3">
    <location>
        <begin position="21"/>
        <end position="577"/>
    </location>
</feature>
<proteinExistence type="predicted"/>
<evidence type="ECO:0000313" key="5">
    <source>
        <dbReference type="Proteomes" id="UP000030640"/>
    </source>
</evidence>
<evidence type="ECO:0008006" key="6">
    <source>
        <dbReference type="Google" id="ProtNLM"/>
    </source>
</evidence>
<dbReference type="Proteomes" id="UP000030640">
    <property type="component" value="Unassembled WGS sequence"/>
</dbReference>
<evidence type="ECO:0000256" key="1">
    <source>
        <dbReference type="SAM" id="Coils"/>
    </source>
</evidence>
<feature type="compositionally biased region" description="Basic residues" evidence="2">
    <location>
        <begin position="468"/>
        <end position="501"/>
    </location>
</feature>
<dbReference type="VEuPathDB" id="PlasmoDB:C922_03472"/>
<keyword evidence="3" id="KW-0732">Signal</keyword>
<evidence type="ECO:0000313" key="4">
    <source>
        <dbReference type="EMBL" id="EUD66002.1"/>
    </source>
</evidence>
<reference evidence="4 5" key="1">
    <citation type="submission" date="2013-02" db="EMBL/GenBank/DDBJ databases">
        <title>The Genome Sequence of Plasmodium inui San Antonio 1.</title>
        <authorList>
            <consortium name="The Broad Institute Genome Sequencing Platform"/>
            <consortium name="The Broad Institute Genome Sequencing Center for Infectious Disease"/>
            <person name="Neafsey D."/>
            <person name="Cheeseman I."/>
            <person name="Volkman S."/>
            <person name="Adams J."/>
            <person name="Walker B."/>
            <person name="Young S.K."/>
            <person name="Zeng Q."/>
            <person name="Gargeya S."/>
            <person name="Fitzgerald M."/>
            <person name="Haas B."/>
            <person name="Abouelleil A."/>
            <person name="Alvarado L."/>
            <person name="Arachchi H.M."/>
            <person name="Berlin A.M."/>
            <person name="Chapman S.B."/>
            <person name="Dewar J."/>
            <person name="Goldberg J."/>
            <person name="Griggs A."/>
            <person name="Gujja S."/>
            <person name="Hansen M."/>
            <person name="Howarth C."/>
            <person name="Imamovic A."/>
            <person name="Larimer J."/>
            <person name="McCowan C."/>
            <person name="Murphy C."/>
            <person name="Neiman D."/>
            <person name="Pearson M."/>
            <person name="Priest M."/>
            <person name="Roberts A."/>
            <person name="Saif S."/>
            <person name="Shea T."/>
            <person name="Sisk P."/>
            <person name="Sykes S."/>
            <person name="Wortman J."/>
            <person name="Nusbaum C."/>
            <person name="Birren B."/>
        </authorList>
    </citation>
    <scope>NUCLEOTIDE SEQUENCE [LARGE SCALE GENOMIC DNA]</scope>
    <source>
        <strain evidence="4 5">San Antonio 1</strain>
    </source>
</reference>
<sequence length="577" mass="65068">MRVNIIIFSLVAFLVKGHIAKPDDNKSFSKLFGAELVNNYEKLFKVIKCQYCLTQKKGAQDEKCKNIMKECKHLLKDGNYMTVLKDLKNDLKMGKDDYLYGPDTNELKKIMNFLEFHKQEIDQLKDMIDNIKDNKAILLINGGNNSVVHKLNKKMKSLKNSVEYIQKSQDVITEQLSKDDDQISPVVTDMFHLKTTPNKNTNELIQLGNVTDNNEGNKYELGGVGVDEFVKNSMKDLFKDGEGFMDFVKSALIQEGGGIGGELVSLIEKGKEIGEKIVDIEGMITKKNGTTNKDGTTIEKLDHLKMELSSYEFVLTNLKGVVMGKLKDILLRLLYKTYINYRIKKAKELGEEAPIEVEEEHYLSELKKGILELGVKIFFNKVRNLLTFVKKKMFPKKYGIKQDKTKMENGQKDSKEVTPTNAKLTSPMLRGSVPAENISLMASIDGIIEEIDFYEKEIYHNPQTAGVTHKHHKGGVTHRHHKGGVTHKHHKGGVTHKHHKGGVTQNPQKPGSIKRRHTGVGPKVQAMDEDPLMDILDADGDLLNLLEEVVESITDMNKKNEDTQGDKGATEDTQGDK</sequence>
<feature type="compositionally biased region" description="Basic and acidic residues" evidence="2">
    <location>
        <begin position="405"/>
        <end position="416"/>
    </location>
</feature>
<feature type="region of interest" description="Disordered" evidence="2">
    <location>
        <begin position="466"/>
        <end position="521"/>
    </location>
</feature>
<feature type="region of interest" description="Disordered" evidence="2">
    <location>
        <begin position="405"/>
        <end position="428"/>
    </location>
</feature>
<evidence type="ECO:0000256" key="2">
    <source>
        <dbReference type="SAM" id="MobiDB-lite"/>
    </source>
</evidence>